<gene>
    <name evidence="1" type="ORF">SAMN04488026_105417</name>
</gene>
<evidence type="ECO:0000313" key="2">
    <source>
        <dbReference type="Proteomes" id="UP000199382"/>
    </source>
</evidence>
<name>A0A1G9ET21_9RHOB</name>
<organism evidence="1 2">
    <name type="scientific">Aliiruegeria lutimaris</name>
    <dbReference type="NCBI Taxonomy" id="571298"/>
    <lineage>
        <taxon>Bacteria</taxon>
        <taxon>Pseudomonadati</taxon>
        <taxon>Pseudomonadota</taxon>
        <taxon>Alphaproteobacteria</taxon>
        <taxon>Rhodobacterales</taxon>
        <taxon>Roseobacteraceae</taxon>
        <taxon>Aliiruegeria</taxon>
    </lineage>
</organism>
<keyword evidence="2" id="KW-1185">Reference proteome</keyword>
<dbReference type="AlphaFoldDB" id="A0A1G9ET21"/>
<sequence length="152" mass="16347">MAFMATGAEHVEQGEIVEIGSTGLCAVRDTEGRLRIVPTEQANLTGEILPLALTLLSAPDSSEAALEYLAHMTAKDAASRARNRLSASKPRASRLPAEADERIMELITGLRETRPSMSASGIAELVMDRLATEGLPVPSKKTILRRMKKVGH</sequence>
<protein>
    <submittedName>
        <fullName evidence="1">Uncharacterized protein</fullName>
    </submittedName>
</protein>
<reference evidence="1 2" key="1">
    <citation type="submission" date="2016-10" db="EMBL/GenBank/DDBJ databases">
        <authorList>
            <person name="de Groot N.N."/>
        </authorList>
    </citation>
    <scope>NUCLEOTIDE SEQUENCE [LARGE SCALE GENOMIC DNA]</scope>
    <source>
        <strain evidence="1 2">DSM 25294</strain>
    </source>
</reference>
<dbReference type="Proteomes" id="UP000199382">
    <property type="component" value="Unassembled WGS sequence"/>
</dbReference>
<accession>A0A1G9ET21</accession>
<proteinExistence type="predicted"/>
<evidence type="ECO:0000313" key="1">
    <source>
        <dbReference type="EMBL" id="SDK79254.1"/>
    </source>
</evidence>
<dbReference type="EMBL" id="FNEK01000054">
    <property type="protein sequence ID" value="SDK79254.1"/>
    <property type="molecule type" value="Genomic_DNA"/>
</dbReference>
<dbReference type="STRING" id="571298.SAMN04488026_105417"/>